<dbReference type="RefSeq" id="WP_166524082.1">
    <property type="nucleotide sequence ID" value="NZ_JAAABI010000004.1"/>
</dbReference>
<dbReference type="AlphaFoldDB" id="A0A964WY14"/>
<dbReference type="EMBL" id="JAAABI010000004">
    <property type="protein sequence ID" value="NAY92665.1"/>
    <property type="molecule type" value="Genomic_DNA"/>
</dbReference>
<gene>
    <name evidence="1" type="ORF">GTQ34_12125</name>
</gene>
<sequence>MTEFKIDEEYTIIKEKDTGFWHYSQNGVMMPKKAEKAFKYYSLNINNLDSLMNSYFHLSNPASFNDPFDCNINLLDSAEDIQTINEMTTVKRNNCSNLGVVSMTEIVDNHVMWAHYTDNYHGFAIEFKGTEVTVIPSADQTAGGTFVKVIYPKKLVKVKKEYPFAIQYMLTTKLKHWEYENEWRFITTLGPKKDRILHYDPEKVKGLYIGHQMIDNKPSAYRLILSIRARVFPNVPVYVVYPHPNKLELYFEKVLPK</sequence>
<protein>
    <submittedName>
        <fullName evidence="1">DUF2971 domain-containing protein</fullName>
    </submittedName>
</protein>
<keyword evidence="2" id="KW-1185">Reference proteome</keyword>
<dbReference type="InterPro" id="IPR021352">
    <property type="entry name" value="DUF2971"/>
</dbReference>
<evidence type="ECO:0000313" key="2">
    <source>
        <dbReference type="Proteomes" id="UP000667650"/>
    </source>
</evidence>
<organism evidence="1 2">
    <name type="scientific">Flagellimonas ochracea</name>
    <dbReference type="NCBI Taxonomy" id="2696472"/>
    <lineage>
        <taxon>Bacteria</taxon>
        <taxon>Pseudomonadati</taxon>
        <taxon>Bacteroidota</taxon>
        <taxon>Flavobacteriia</taxon>
        <taxon>Flavobacteriales</taxon>
        <taxon>Flavobacteriaceae</taxon>
        <taxon>Flagellimonas</taxon>
    </lineage>
</organism>
<dbReference type="Proteomes" id="UP000667650">
    <property type="component" value="Unassembled WGS sequence"/>
</dbReference>
<comment type="caution">
    <text evidence="1">The sequence shown here is derived from an EMBL/GenBank/DDBJ whole genome shotgun (WGS) entry which is preliminary data.</text>
</comment>
<accession>A0A964WY14</accession>
<name>A0A964WY14_9FLAO</name>
<dbReference type="Pfam" id="PF11185">
    <property type="entry name" value="DUF2971"/>
    <property type="match status" value="1"/>
</dbReference>
<reference evidence="1" key="1">
    <citation type="submission" date="2020-01" db="EMBL/GenBank/DDBJ databases">
        <title>Muricauda ochracea sp. nov., isolated from a tidal flat of Garorim bay in Korea.</title>
        <authorList>
            <person name="Kim D."/>
            <person name="Yoo Y."/>
            <person name="Kim J.-J."/>
        </authorList>
    </citation>
    <scope>NUCLEOTIDE SEQUENCE</scope>
    <source>
        <strain evidence="1">JGD-17</strain>
    </source>
</reference>
<evidence type="ECO:0000313" key="1">
    <source>
        <dbReference type="EMBL" id="NAY92665.1"/>
    </source>
</evidence>
<proteinExistence type="predicted"/>